<protein>
    <submittedName>
        <fullName evidence="2">Uncharacterized protein</fullName>
    </submittedName>
</protein>
<evidence type="ECO:0000256" key="1">
    <source>
        <dbReference type="SAM" id="MobiDB-lite"/>
    </source>
</evidence>
<evidence type="ECO:0000313" key="2">
    <source>
        <dbReference type="EMBL" id="EWG44272.1"/>
    </source>
</evidence>
<keyword evidence="3" id="KW-1185">Reference proteome</keyword>
<name>W7MHI9_GIBM7</name>
<reference evidence="2 3" key="1">
    <citation type="journal article" date="2010" name="Nature">
        <title>Comparative genomics reveals mobile pathogenicity chromosomes in Fusarium.</title>
        <authorList>
            <person name="Ma L.J."/>
            <person name="van der Does H.C."/>
            <person name="Borkovich K.A."/>
            <person name="Coleman J.J."/>
            <person name="Daboussi M.J."/>
            <person name="Di Pietro A."/>
            <person name="Dufresne M."/>
            <person name="Freitag M."/>
            <person name="Grabherr M."/>
            <person name="Henrissat B."/>
            <person name="Houterman P.M."/>
            <person name="Kang S."/>
            <person name="Shim W.B."/>
            <person name="Woloshuk C."/>
            <person name="Xie X."/>
            <person name="Xu J.R."/>
            <person name="Antoniw J."/>
            <person name="Baker S.E."/>
            <person name="Bluhm B.H."/>
            <person name="Breakspear A."/>
            <person name="Brown D.W."/>
            <person name="Butchko R.A."/>
            <person name="Chapman S."/>
            <person name="Coulson R."/>
            <person name="Coutinho P.M."/>
            <person name="Danchin E.G."/>
            <person name="Diener A."/>
            <person name="Gale L.R."/>
            <person name="Gardiner D.M."/>
            <person name="Goff S."/>
            <person name="Hammond-Kosack K.E."/>
            <person name="Hilburn K."/>
            <person name="Hua-Van A."/>
            <person name="Jonkers W."/>
            <person name="Kazan K."/>
            <person name="Kodira C.D."/>
            <person name="Koehrsen M."/>
            <person name="Kumar L."/>
            <person name="Lee Y.H."/>
            <person name="Li L."/>
            <person name="Manners J.M."/>
            <person name="Miranda-Saavedra D."/>
            <person name="Mukherjee M."/>
            <person name="Park G."/>
            <person name="Park J."/>
            <person name="Park S.Y."/>
            <person name="Proctor R.H."/>
            <person name="Regev A."/>
            <person name="Ruiz-Roldan M.C."/>
            <person name="Sain D."/>
            <person name="Sakthikumar S."/>
            <person name="Sykes S."/>
            <person name="Schwartz D.C."/>
            <person name="Turgeon B.G."/>
            <person name="Wapinski I."/>
            <person name="Yoder O."/>
            <person name="Young S."/>
            <person name="Zeng Q."/>
            <person name="Zhou S."/>
            <person name="Galagan J."/>
            <person name="Cuomo C.A."/>
            <person name="Kistler H.C."/>
            <person name="Rep M."/>
        </authorList>
    </citation>
    <scope>NUCLEOTIDE SEQUENCE [LARGE SCALE GENOMIC DNA]</scope>
    <source>
        <strain evidence="3">M3125 / FGSC 7600</strain>
    </source>
</reference>
<dbReference type="KEGG" id="fvr:FVEG_15629"/>
<organism evidence="2 3">
    <name type="scientific">Gibberella moniliformis (strain M3125 / FGSC 7600)</name>
    <name type="common">Maize ear and stalk rot fungus</name>
    <name type="synonym">Fusarium verticillioides</name>
    <dbReference type="NCBI Taxonomy" id="334819"/>
    <lineage>
        <taxon>Eukaryota</taxon>
        <taxon>Fungi</taxon>
        <taxon>Dikarya</taxon>
        <taxon>Ascomycota</taxon>
        <taxon>Pezizomycotina</taxon>
        <taxon>Sordariomycetes</taxon>
        <taxon>Hypocreomycetidae</taxon>
        <taxon>Hypocreales</taxon>
        <taxon>Nectriaceae</taxon>
        <taxon>Fusarium</taxon>
        <taxon>Fusarium fujikuroi species complex</taxon>
    </lineage>
</organism>
<gene>
    <name evidence="2" type="ORF">FVEG_15629</name>
</gene>
<dbReference type="Proteomes" id="UP000009096">
    <property type="component" value="Chromosome 3"/>
</dbReference>
<accession>W7MHI9</accession>
<dbReference type="AlphaFoldDB" id="W7MHI9"/>
<dbReference type="GeneID" id="30072505"/>
<dbReference type="RefSeq" id="XP_018750463.1">
    <property type="nucleotide sequence ID" value="XM_018904818.1"/>
</dbReference>
<evidence type="ECO:0000313" key="3">
    <source>
        <dbReference type="Proteomes" id="UP000009096"/>
    </source>
</evidence>
<sequence length="139" mass="15502">MPSVLPTQVRHLSRCRYRRPTASLLQIVEAPTSRWIMATKPPPSRCFIKPRKIILGRQCDPSSIDKTPRWTTLRRGHLIKKPLPRASIGKNGRDADSIHQSRCPALLKPEATISRRAGAGGSFAVGDPVLSRPEDLHIE</sequence>
<proteinExistence type="predicted"/>
<dbReference type="EMBL" id="DS022247">
    <property type="protein sequence ID" value="EWG44272.1"/>
    <property type="molecule type" value="Genomic_DNA"/>
</dbReference>
<dbReference type="VEuPathDB" id="FungiDB:FVEG_15629"/>
<feature type="region of interest" description="Disordered" evidence="1">
    <location>
        <begin position="117"/>
        <end position="139"/>
    </location>
</feature>